<evidence type="ECO:0000256" key="1">
    <source>
        <dbReference type="SAM" id="Phobius"/>
    </source>
</evidence>
<keyword evidence="1" id="KW-0472">Membrane</keyword>
<gene>
    <name evidence="2" type="ORF">MM415B02654_0003</name>
</gene>
<dbReference type="AlphaFoldDB" id="A0A6M3L6W1"/>
<reference evidence="2" key="1">
    <citation type="submission" date="2020-03" db="EMBL/GenBank/DDBJ databases">
        <title>The deep terrestrial virosphere.</title>
        <authorList>
            <person name="Holmfeldt K."/>
            <person name="Nilsson E."/>
            <person name="Simone D."/>
            <person name="Lopez-Fernandez M."/>
            <person name="Wu X."/>
            <person name="de Brujin I."/>
            <person name="Lundin D."/>
            <person name="Andersson A."/>
            <person name="Bertilsson S."/>
            <person name="Dopson M."/>
        </authorList>
    </citation>
    <scope>NUCLEOTIDE SEQUENCE</scope>
    <source>
        <strain evidence="2">MM415B02654</strain>
    </source>
</reference>
<organism evidence="2">
    <name type="scientific">viral metagenome</name>
    <dbReference type="NCBI Taxonomy" id="1070528"/>
    <lineage>
        <taxon>unclassified sequences</taxon>
        <taxon>metagenomes</taxon>
        <taxon>organismal metagenomes</taxon>
    </lineage>
</organism>
<keyword evidence="1" id="KW-0812">Transmembrane</keyword>
<evidence type="ECO:0000313" key="2">
    <source>
        <dbReference type="EMBL" id="QJA88908.1"/>
    </source>
</evidence>
<protein>
    <submittedName>
        <fullName evidence="2">Uncharacterized protein</fullName>
    </submittedName>
</protein>
<dbReference type="EMBL" id="MT142811">
    <property type="protein sequence ID" value="QJA88908.1"/>
    <property type="molecule type" value="Genomic_DNA"/>
</dbReference>
<feature type="transmembrane region" description="Helical" evidence="1">
    <location>
        <begin position="25"/>
        <end position="46"/>
    </location>
</feature>
<keyword evidence="1" id="KW-1133">Transmembrane helix</keyword>
<accession>A0A6M3L6W1</accession>
<name>A0A6M3L6W1_9ZZZZ</name>
<proteinExistence type="predicted"/>
<sequence>MWGMVTCVIYAIANFIRDIPEEWKFVITVAAPFVAALILLIANPIWRWYKMHNPLKVTYLIPRTQYSEISFLGAGNEEGTPSELTVGIGYYRVIHLIIPKREIDIGSVKLRFSGPAKNKPKQRGVDNPYWISDISGRSDQPVPNQYLNWDGEVYSFPDIMKLPLHLIKKEPLIIGNGIETIGAWEGEIILVFPIYKWRRIEKSLKFRVTDGSSDDIPFLRGERNPHGRYKEIQERYDSNKEMVIRGNEII</sequence>